<reference evidence="1 2" key="1">
    <citation type="submission" date="2011-09" db="EMBL/GenBank/DDBJ databases">
        <authorList>
            <consortium name="US DOE Joint Genome Institute (JGI-PGF)"/>
            <person name="Lucas S."/>
            <person name="Han J."/>
            <person name="Lapidus A."/>
            <person name="Cheng J.-F."/>
            <person name="Goodwin L."/>
            <person name="Pitluck S."/>
            <person name="Peters L."/>
            <person name="Land M.L."/>
            <person name="Hauser L."/>
            <person name="Orellana R."/>
            <person name="Lovley D."/>
            <person name="Woyke T.J."/>
        </authorList>
    </citation>
    <scope>NUCLEOTIDE SEQUENCE [LARGE SCALE GENOMIC DNA]</scope>
    <source>
        <strain evidence="1 2">2ac9</strain>
    </source>
</reference>
<organism evidence="1 2">
    <name type="scientific">Desulfobacter postgatei 2ac9</name>
    <dbReference type="NCBI Taxonomy" id="879212"/>
    <lineage>
        <taxon>Bacteria</taxon>
        <taxon>Pseudomonadati</taxon>
        <taxon>Thermodesulfobacteriota</taxon>
        <taxon>Desulfobacteria</taxon>
        <taxon>Desulfobacterales</taxon>
        <taxon>Desulfobacteraceae</taxon>
        <taxon>Desulfobacter</taxon>
    </lineage>
</organism>
<dbReference type="Gene3D" id="3.40.50.300">
    <property type="entry name" value="P-loop containing nucleotide triphosphate hydrolases"/>
    <property type="match status" value="1"/>
</dbReference>
<dbReference type="OrthoDB" id="7929987at2"/>
<dbReference type="Pfam" id="PF13189">
    <property type="entry name" value="Cytidylate_kin2"/>
    <property type="match status" value="1"/>
</dbReference>
<dbReference type="STRING" id="879212.DespoDRAFT_01566"/>
<dbReference type="Proteomes" id="UP000005778">
    <property type="component" value="Chromosome"/>
</dbReference>
<name>I5B1Y3_9BACT</name>
<gene>
    <name evidence="1" type="ORF">DespoDRAFT_01566</name>
</gene>
<dbReference type="HOGENOM" id="CLU_065155_2_2_7"/>
<dbReference type="InterPro" id="IPR027417">
    <property type="entry name" value="P-loop_NTPase"/>
</dbReference>
<sequence>MTRSIHKMIDEQIKRWEMQKKQGVSPVDTCNVITISRQRGSRGHEVAEALAKALGFDLFDYEIVEGMIKETKDSSDRSKTLVETDRAKTLLDTLDEKKMSIVDDLIAALVHKHHLWPDEYSKILLRVLNTIGSHGNAVILGRGGNFVLKDTNALRVRIVASDDMRCKVVQKDKGLSADDAKKLMVSIDANRRAFIRRYFNADTQDPANYDLVLNTDKISVEKAVSIIQAALA</sequence>
<accession>I5B1Y3</accession>
<reference evidence="1 2" key="2">
    <citation type="submission" date="2012-02" db="EMBL/GenBank/DDBJ databases">
        <title>Improved High-Quality Draft sequence of Desulfobacter postgatei 2ac9.</title>
        <authorList>
            <consortium name="US DOE Joint Genome Institute"/>
            <person name="Lucas S."/>
            <person name="Han J."/>
            <person name="Lapidus A."/>
            <person name="Cheng J.-F."/>
            <person name="Goodwin L."/>
            <person name="Pitluck S."/>
            <person name="Peters L."/>
            <person name="Ovchinnikova G."/>
            <person name="Held B."/>
            <person name="Detter J.C."/>
            <person name="Han C."/>
            <person name="Tapia R."/>
            <person name="Land M."/>
            <person name="Hauser L."/>
            <person name="Kyrpides N."/>
            <person name="Ivanova N."/>
            <person name="Pagani I."/>
            <person name="Orellana R."/>
            <person name="Lovley D."/>
            <person name="Woyke T."/>
        </authorList>
    </citation>
    <scope>NUCLEOTIDE SEQUENCE [LARGE SCALE GENOMIC DNA]</scope>
    <source>
        <strain evidence="1 2">2ac9</strain>
    </source>
</reference>
<dbReference type="AlphaFoldDB" id="I5B1Y3"/>
<dbReference type="eggNOG" id="COG1102">
    <property type="taxonomic scope" value="Bacteria"/>
</dbReference>
<evidence type="ECO:0008006" key="3">
    <source>
        <dbReference type="Google" id="ProtNLM"/>
    </source>
</evidence>
<dbReference type="EMBL" id="CM001488">
    <property type="protein sequence ID" value="EIM63496.1"/>
    <property type="molecule type" value="Genomic_DNA"/>
</dbReference>
<protein>
    <recommendedName>
        <fullName evidence="3">Cytidylate kinase</fullName>
    </recommendedName>
</protein>
<dbReference type="RefSeq" id="WP_004072628.1">
    <property type="nucleotide sequence ID" value="NZ_CM001488.1"/>
</dbReference>
<proteinExistence type="predicted"/>
<evidence type="ECO:0000313" key="2">
    <source>
        <dbReference type="Proteomes" id="UP000005778"/>
    </source>
</evidence>
<keyword evidence="2" id="KW-1185">Reference proteome</keyword>
<evidence type="ECO:0000313" key="1">
    <source>
        <dbReference type="EMBL" id="EIM63496.1"/>
    </source>
</evidence>